<dbReference type="CDD" id="cd05214">
    <property type="entry name" value="GAPDH_I_N"/>
    <property type="match status" value="1"/>
</dbReference>
<dbReference type="GO" id="GO:0050661">
    <property type="term" value="F:NADP binding"/>
    <property type="evidence" value="ECO:0007669"/>
    <property type="project" value="InterPro"/>
</dbReference>
<keyword evidence="12" id="KW-1185">Reference proteome</keyword>
<protein>
    <recommendedName>
        <fullName evidence="9">Glyceraldehyde-3-phosphate dehydrogenase</fullName>
        <ecNumber evidence="9">1.2.1.-</ecNumber>
    </recommendedName>
</protein>
<feature type="domain" description="Glyceraldehyde 3-phosphate dehydrogenase NAD(P) binding" evidence="10">
    <location>
        <begin position="3"/>
        <end position="153"/>
    </location>
</feature>
<dbReference type="AlphaFoldDB" id="A0A3D9HJF8"/>
<accession>A0A3D9HJF8</accession>
<evidence type="ECO:0000313" key="12">
    <source>
        <dbReference type="Proteomes" id="UP000256845"/>
    </source>
</evidence>
<dbReference type="OrthoDB" id="9803304at2"/>
<evidence type="ECO:0000256" key="7">
    <source>
        <dbReference type="PIRSR" id="PIRSR000149-4"/>
    </source>
</evidence>
<dbReference type="PRINTS" id="PR00078">
    <property type="entry name" value="G3PDHDRGNASE"/>
</dbReference>
<dbReference type="NCBIfam" id="TIGR01534">
    <property type="entry name" value="GAPDH-I"/>
    <property type="match status" value="1"/>
</dbReference>
<dbReference type="InterPro" id="IPR006424">
    <property type="entry name" value="Glyceraldehyde-3-P_DH_1"/>
</dbReference>
<dbReference type="NCBIfam" id="NF033735">
    <property type="entry name" value="G3PDH_Arsen"/>
    <property type="match status" value="1"/>
</dbReference>
<dbReference type="RefSeq" id="WP_115937433.1">
    <property type="nucleotide sequence ID" value="NZ_QRDW01000006.1"/>
</dbReference>
<dbReference type="InterPro" id="IPR036291">
    <property type="entry name" value="NAD(P)-bd_dom_sf"/>
</dbReference>
<dbReference type="CDD" id="cd18126">
    <property type="entry name" value="GAPDH_I_C"/>
    <property type="match status" value="1"/>
</dbReference>
<dbReference type="GO" id="GO:0016620">
    <property type="term" value="F:oxidoreductase activity, acting on the aldehyde or oxo group of donors, NAD or NADP as acceptor"/>
    <property type="evidence" value="ECO:0007669"/>
    <property type="project" value="InterPro"/>
</dbReference>
<evidence type="ECO:0000256" key="3">
    <source>
        <dbReference type="ARBA" id="ARBA00023002"/>
    </source>
</evidence>
<evidence type="ECO:0000256" key="2">
    <source>
        <dbReference type="ARBA" id="ARBA00011881"/>
    </source>
</evidence>
<dbReference type="SMART" id="SM00846">
    <property type="entry name" value="Gp_dh_N"/>
    <property type="match status" value="1"/>
</dbReference>
<feature type="binding site" evidence="6">
    <location>
        <position position="316"/>
    </location>
    <ligand>
        <name>NAD(+)</name>
        <dbReference type="ChEBI" id="CHEBI:57540"/>
    </ligand>
</feature>
<feature type="binding site" evidence="5">
    <location>
        <begin position="211"/>
        <end position="212"/>
    </location>
    <ligand>
        <name>D-glyceraldehyde 3-phosphate</name>
        <dbReference type="ChEBI" id="CHEBI:59776"/>
    </ligand>
</feature>
<dbReference type="PIRSF" id="PIRSF000149">
    <property type="entry name" value="GAP_DH"/>
    <property type="match status" value="1"/>
</dbReference>
<gene>
    <name evidence="11" type="ORF">DFP90_10623</name>
</gene>
<evidence type="ECO:0000256" key="8">
    <source>
        <dbReference type="RuleBase" id="RU000397"/>
    </source>
</evidence>
<keyword evidence="6" id="KW-0547">Nucleotide-binding</keyword>
<dbReference type="Pfam" id="PF00044">
    <property type="entry name" value="Gp_dh_N"/>
    <property type="match status" value="1"/>
</dbReference>
<reference evidence="11 12" key="1">
    <citation type="submission" date="2018-07" db="EMBL/GenBank/DDBJ databases">
        <title>Genomic Encyclopedia of Type Strains, Phase III (KMG-III): the genomes of soil and plant-associated and newly described type strains.</title>
        <authorList>
            <person name="Whitman W."/>
        </authorList>
    </citation>
    <scope>NUCLEOTIDE SEQUENCE [LARGE SCALE GENOMIC DNA]</scope>
    <source>
        <strain evidence="11 12">CECT 8488</strain>
    </source>
</reference>
<dbReference type="InterPro" id="IPR054835">
    <property type="entry name" value="G3PDH_Arsen"/>
</dbReference>
<dbReference type="Pfam" id="PF02800">
    <property type="entry name" value="Gp_dh_C"/>
    <property type="match status" value="1"/>
</dbReference>
<feature type="site" description="Activates thiol group during catalysis" evidence="7">
    <location>
        <position position="180"/>
    </location>
</feature>
<evidence type="ECO:0000259" key="10">
    <source>
        <dbReference type="SMART" id="SM00846"/>
    </source>
</evidence>
<keyword evidence="6" id="KW-0520">NAD</keyword>
<dbReference type="SUPFAM" id="SSF51735">
    <property type="entry name" value="NAD(P)-binding Rossmann-fold domains"/>
    <property type="match status" value="1"/>
</dbReference>
<dbReference type="Gene3D" id="3.40.50.720">
    <property type="entry name" value="NAD(P)-binding Rossmann-like Domain"/>
    <property type="match status" value="1"/>
</dbReference>
<dbReference type="InterPro" id="IPR020831">
    <property type="entry name" value="GlycerAld/Erythrose_P_DH"/>
</dbReference>
<organism evidence="11 12">
    <name type="scientific">Aestuariispira insulae</name>
    <dbReference type="NCBI Taxonomy" id="1461337"/>
    <lineage>
        <taxon>Bacteria</taxon>
        <taxon>Pseudomonadati</taxon>
        <taxon>Pseudomonadota</taxon>
        <taxon>Alphaproteobacteria</taxon>
        <taxon>Rhodospirillales</taxon>
        <taxon>Kiloniellaceae</taxon>
        <taxon>Aestuariispira</taxon>
    </lineage>
</organism>
<feature type="binding site" evidence="5">
    <location>
        <position position="234"/>
    </location>
    <ligand>
        <name>D-glyceraldehyde 3-phosphate</name>
        <dbReference type="ChEBI" id="CHEBI:59776"/>
    </ligand>
</feature>
<dbReference type="FunFam" id="3.40.50.720:FF:000001">
    <property type="entry name" value="Glyceraldehyde-3-phosphate dehydrogenase"/>
    <property type="match status" value="1"/>
</dbReference>
<proteinExistence type="inferred from homology"/>
<dbReference type="InterPro" id="IPR020828">
    <property type="entry name" value="GlycerAld_3-P_DH_NAD(P)-bd"/>
</dbReference>
<dbReference type="InterPro" id="IPR020830">
    <property type="entry name" value="GlycerAld_3-P_DH_AS"/>
</dbReference>
<comment type="caution">
    <text evidence="11">The sequence shown here is derived from an EMBL/GenBank/DDBJ whole genome shotgun (WGS) entry which is preliminary data.</text>
</comment>
<comment type="similarity">
    <text evidence="1 8">Belongs to the glyceraldehyde-3-phosphate dehydrogenase family.</text>
</comment>
<dbReference type="PANTHER" id="PTHR42955">
    <property type="entry name" value="GLYCERALDEHYDE-3-PHOSPHATE DEHYDROGENASE"/>
    <property type="match status" value="1"/>
</dbReference>
<dbReference type="GO" id="GO:0006006">
    <property type="term" value="P:glucose metabolic process"/>
    <property type="evidence" value="ECO:0007669"/>
    <property type="project" value="InterPro"/>
</dbReference>
<feature type="active site" description="Nucleophile" evidence="4">
    <location>
        <position position="153"/>
    </location>
</feature>
<dbReference type="GO" id="GO:0051287">
    <property type="term" value="F:NAD binding"/>
    <property type="evidence" value="ECO:0007669"/>
    <property type="project" value="InterPro"/>
</dbReference>
<dbReference type="EC" id="1.2.1.-" evidence="9"/>
<dbReference type="Gene3D" id="3.30.360.10">
    <property type="entry name" value="Dihydrodipicolinate Reductase, domain 2"/>
    <property type="match status" value="1"/>
</dbReference>
<evidence type="ECO:0000256" key="9">
    <source>
        <dbReference type="RuleBase" id="RU361160"/>
    </source>
</evidence>
<keyword evidence="3 9" id="KW-0560">Oxidoreductase</keyword>
<dbReference type="InterPro" id="IPR020829">
    <property type="entry name" value="GlycerAld_3-P_DH_cat"/>
</dbReference>
<evidence type="ECO:0000256" key="4">
    <source>
        <dbReference type="PIRSR" id="PIRSR000149-1"/>
    </source>
</evidence>
<dbReference type="PANTHER" id="PTHR42955:SF1">
    <property type="entry name" value="GLYCERALDEHYDE-3-PHOSPHATE DEHYDROGENASE"/>
    <property type="match status" value="1"/>
</dbReference>
<feature type="binding site" evidence="5">
    <location>
        <begin position="152"/>
        <end position="154"/>
    </location>
    <ligand>
        <name>D-glyceraldehyde 3-phosphate</name>
        <dbReference type="ChEBI" id="CHEBI:59776"/>
    </ligand>
</feature>
<dbReference type="EMBL" id="QRDW01000006">
    <property type="protein sequence ID" value="RED49046.1"/>
    <property type="molecule type" value="Genomic_DNA"/>
</dbReference>
<name>A0A3D9HJF8_9PROT</name>
<evidence type="ECO:0000256" key="1">
    <source>
        <dbReference type="ARBA" id="ARBA00007406"/>
    </source>
</evidence>
<dbReference type="InterPro" id="IPR052978">
    <property type="entry name" value="GAP_dehydrogenase"/>
</dbReference>
<feature type="binding site" evidence="5">
    <location>
        <position position="183"/>
    </location>
    <ligand>
        <name>D-glyceraldehyde 3-phosphate</name>
        <dbReference type="ChEBI" id="CHEBI:59776"/>
    </ligand>
</feature>
<dbReference type="FunFam" id="3.30.360.10:FF:000002">
    <property type="entry name" value="Glyceraldehyde-3-phosphate dehydrogenase"/>
    <property type="match status" value="1"/>
</dbReference>
<dbReference type="PROSITE" id="PS00071">
    <property type="entry name" value="GAPDH"/>
    <property type="match status" value="1"/>
</dbReference>
<evidence type="ECO:0000256" key="6">
    <source>
        <dbReference type="PIRSR" id="PIRSR000149-3"/>
    </source>
</evidence>
<sequence length="335" mass="36268">MTVKVAINGFGRMGKLVLRAAFDNPDFEIVHVNEIKGGVECAAHLLEFDTIQGRWDRSISHDGEKILVDGREISFSAEQDPGAVDWAGLGVDMVLECTGVFKTTDLVQPYYQRGVKKVVVAAPVKTEGALNIVYGVNHHLYDGSQDLVTAASCTTNCLAPVVKVLQGNIGIKHGSITTIHDVTNTQVMVDMPHKDLRRARSGLQALIPTTTGSATAITIIYPELKGKLNGHAVRVPTLNGSLTDCVFEMQRAVTVEEVNGLFAAAAEGELNGILGFESRPLVSSDFVGDPRSTIIDGPSTMVVEGTQLKIYAWYDNEWGYVNRLTDVARMVARSL</sequence>
<dbReference type="SUPFAM" id="SSF55347">
    <property type="entry name" value="Glyceraldehyde-3-phosphate dehydrogenase-like, C-terminal domain"/>
    <property type="match status" value="1"/>
</dbReference>
<dbReference type="Proteomes" id="UP000256845">
    <property type="component" value="Unassembled WGS sequence"/>
</dbReference>
<evidence type="ECO:0000256" key="5">
    <source>
        <dbReference type="PIRSR" id="PIRSR000149-2"/>
    </source>
</evidence>
<evidence type="ECO:0000313" key="11">
    <source>
        <dbReference type="EMBL" id="RED49046.1"/>
    </source>
</evidence>
<comment type="subunit">
    <text evidence="2">Homotetramer.</text>
</comment>